<evidence type="ECO:0000259" key="4">
    <source>
        <dbReference type="PROSITE" id="PS51668"/>
    </source>
</evidence>
<dbReference type="InterPro" id="IPR023370">
    <property type="entry name" value="TrmO-like_N"/>
</dbReference>
<evidence type="ECO:0000256" key="1">
    <source>
        <dbReference type="ARBA" id="ARBA00022691"/>
    </source>
</evidence>
<accession>I4D1W5</accession>
<dbReference type="OrthoDB" id="9804309at2"/>
<dbReference type="RefSeq" id="WP_014825800.1">
    <property type="nucleotide sequence ID" value="NC_018068.1"/>
</dbReference>
<dbReference type="GO" id="GO:0032259">
    <property type="term" value="P:methylation"/>
    <property type="evidence" value="ECO:0007669"/>
    <property type="project" value="UniProtKB-KW"/>
</dbReference>
<sequence length="218" mass="25164">MDINYRPIGTIHTPYFAFNAPHHSSPDAPGDFWITLNPEYASALKSLDNFNYIYVLYHLDQVNSPADLLTHSPWAPELEIGLFASRSPKRPNPIGLSIVKVKEIQGNEIIISGIDAYNGTPLLDIKPYIHFRDSLEEANNGWFDTLPDKEHIIAHALGRPHEHDEDEHGHKHHHTHEHEHEHSHDFTHAHSHEQNHKPSLGHQHLNKHHYHLRDEHND</sequence>
<gene>
    <name evidence="5" type="ordered locus">Desaci_0728</name>
</gene>
<dbReference type="PROSITE" id="PS51668">
    <property type="entry name" value="TSAA_2"/>
    <property type="match status" value="1"/>
</dbReference>
<proteinExistence type="inferred from homology"/>
<dbReference type="Pfam" id="PF01980">
    <property type="entry name" value="TrmO_N"/>
    <property type="match status" value="1"/>
</dbReference>
<evidence type="ECO:0000313" key="5">
    <source>
        <dbReference type="EMBL" id="AFM39789.1"/>
    </source>
</evidence>
<keyword evidence="5" id="KW-0489">Methyltransferase</keyword>
<dbReference type="GO" id="GO:0008168">
    <property type="term" value="F:methyltransferase activity"/>
    <property type="evidence" value="ECO:0007669"/>
    <property type="project" value="UniProtKB-KW"/>
</dbReference>
<organism evidence="5 6">
    <name type="scientific">Desulfosporosinus acidiphilus (strain DSM 22704 / JCM 16185 / SJ4)</name>
    <dbReference type="NCBI Taxonomy" id="646529"/>
    <lineage>
        <taxon>Bacteria</taxon>
        <taxon>Bacillati</taxon>
        <taxon>Bacillota</taxon>
        <taxon>Clostridia</taxon>
        <taxon>Eubacteriales</taxon>
        <taxon>Desulfitobacteriaceae</taxon>
        <taxon>Desulfosporosinus</taxon>
    </lineage>
</organism>
<feature type="domain" description="TsaA-like" evidence="4">
    <location>
        <begin position="5"/>
        <end position="137"/>
    </location>
</feature>
<dbReference type="eggNOG" id="COG1720">
    <property type="taxonomic scope" value="Bacteria"/>
</dbReference>
<evidence type="ECO:0000313" key="6">
    <source>
        <dbReference type="Proteomes" id="UP000002892"/>
    </source>
</evidence>
<dbReference type="InterPro" id="IPR036414">
    <property type="entry name" value="YaeB_N_sf"/>
</dbReference>
<dbReference type="EMBL" id="CP003639">
    <property type="protein sequence ID" value="AFM39789.1"/>
    <property type="molecule type" value="Genomic_DNA"/>
</dbReference>
<keyword evidence="6" id="KW-1185">Reference proteome</keyword>
<reference evidence="5 6" key="1">
    <citation type="journal article" date="2012" name="J. Bacteriol.">
        <title>Complete genome sequences of Desulfosporosinus orientis DSM765T, Desulfosporosinus youngiae DSM17734T, Desulfosporosinus meridiei DSM13257T, and Desulfosporosinus acidiphilus DSM22704T.</title>
        <authorList>
            <person name="Pester M."/>
            <person name="Brambilla E."/>
            <person name="Alazard D."/>
            <person name="Rattei T."/>
            <person name="Weinmaier T."/>
            <person name="Han J."/>
            <person name="Lucas S."/>
            <person name="Lapidus A."/>
            <person name="Cheng J.F."/>
            <person name="Goodwin L."/>
            <person name="Pitluck S."/>
            <person name="Peters L."/>
            <person name="Ovchinnikova G."/>
            <person name="Teshima H."/>
            <person name="Detter J.C."/>
            <person name="Han C.S."/>
            <person name="Tapia R."/>
            <person name="Land M.L."/>
            <person name="Hauser L."/>
            <person name="Kyrpides N.C."/>
            <person name="Ivanova N.N."/>
            <person name="Pagani I."/>
            <person name="Huntmann M."/>
            <person name="Wei C.L."/>
            <person name="Davenport K.W."/>
            <person name="Daligault H."/>
            <person name="Chain P.S."/>
            <person name="Chen A."/>
            <person name="Mavromatis K."/>
            <person name="Markowitz V."/>
            <person name="Szeto E."/>
            <person name="Mikhailova N."/>
            <person name="Pati A."/>
            <person name="Wagner M."/>
            <person name="Woyke T."/>
            <person name="Ollivier B."/>
            <person name="Klenk H.P."/>
            <person name="Spring S."/>
            <person name="Loy A."/>
        </authorList>
    </citation>
    <scope>NUCLEOTIDE SEQUENCE [LARGE SCALE GENOMIC DNA]</scope>
    <source>
        <strain evidence="6">DSM 22704 / JCM 16185 / SJ4</strain>
    </source>
</reference>
<comment type="similarity">
    <text evidence="2">Belongs to the tRNA methyltransferase O family.</text>
</comment>
<dbReference type="Proteomes" id="UP000002892">
    <property type="component" value="Chromosome"/>
</dbReference>
<keyword evidence="1" id="KW-0949">S-adenosyl-L-methionine</keyword>
<dbReference type="InterPro" id="IPR040372">
    <property type="entry name" value="YaeB-like"/>
</dbReference>
<keyword evidence="5" id="KW-0808">Transferase</keyword>
<feature type="compositionally biased region" description="Basic and acidic residues" evidence="3">
    <location>
        <begin position="160"/>
        <end position="169"/>
    </location>
</feature>
<feature type="compositionally biased region" description="Basic and acidic residues" evidence="3">
    <location>
        <begin position="176"/>
        <end position="196"/>
    </location>
</feature>
<evidence type="ECO:0000256" key="3">
    <source>
        <dbReference type="SAM" id="MobiDB-lite"/>
    </source>
</evidence>
<dbReference type="PANTHER" id="PTHR12818">
    <property type="entry name" value="TRNA (ADENINE(37)-N6)-METHYLTRANSFERASE"/>
    <property type="match status" value="1"/>
</dbReference>
<dbReference type="InterPro" id="IPR036413">
    <property type="entry name" value="YaeB-like_sf"/>
</dbReference>
<dbReference type="CDD" id="cd09281">
    <property type="entry name" value="UPF0066"/>
    <property type="match status" value="1"/>
</dbReference>
<feature type="region of interest" description="Disordered" evidence="3">
    <location>
        <begin position="160"/>
        <end position="202"/>
    </location>
</feature>
<name>I4D1W5_DESAJ</name>
<evidence type="ECO:0000256" key="2">
    <source>
        <dbReference type="ARBA" id="ARBA00033753"/>
    </source>
</evidence>
<dbReference type="Gene3D" id="2.40.30.70">
    <property type="entry name" value="YaeB-like"/>
    <property type="match status" value="1"/>
</dbReference>
<dbReference type="PANTHER" id="PTHR12818:SF0">
    <property type="entry name" value="TRNA (ADENINE(37)-N6)-METHYLTRANSFERASE"/>
    <property type="match status" value="1"/>
</dbReference>
<dbReference type="SUPFAM" id="SSF118196">
    <property type="entry name" value="YaeB-like"/>
    <property type="match status" value="1"/>
</dbReference>
<dbReference type="HOGENOM" id="CLU_013458_2_0_9"/>
<dbReference type="KEGG" id="dai:Desaci_0728"/>
<dbReference type="AlphaFoldDB" id="I4D1W5"/>
<protein>
    <submittedName>
        <fullName evidence="5">Putative methyltransferase, YaeB/AF_0241 family</fullName>
    </submittedName>
</protein>
<dbReference type="NCBIfam" id="TIGR00104">
    <property type="entry name" value="tRNA_TsaA"/>
    <property type="match status" value="1"/>
</dbReference>